<organism evidence="2 3">
    <name type="scientific">Laribacter hongkongensis</name>
    <dbReference type="NCBI Taxonomy" id="168471"/>
    <lineage>
        <taxon>Bacteria</taxon>
        <taxon>Pseudomonadati</taxon>
        <taxon>Pseudomonadota</taxon>
        <taxon>Betaproteobacteria</taxon>
        <taxon>Neisseriales</taxon>
        <taxon>Aquaspirillaceae</taxon>
        <taxon>Laribacter</taxon>
    </lineage>
</organism>
<dbReference type="RefSeq" id="WP_088861757.1">
    <property type="nucleotide sequence ID" value="NZ_CP022115.1"/>
</dbReference>
<evidence type="ECO:0000313" key="3">
    <source>
        <dbReference type="Proteomes" id="UP000197424"/>
    </source>
</evidence>
<evidence type="ECO:0000313" key="2">
    <source>
        <dbReference type="EMBL" id="ASJ26204.1"/>
    </source>
</evidence>
<dbReference type="Proteomes" id="UP000197424">
    <property type="component" value="Chromosome"/>
</dbReference>
<dbReference type="InterPro" id="IPR041519">
    <property type="entry name" value="HEPN_RiboL-PSP"/>
</dbReference>
<dbReference type="EMBL" id="CP022115">
    <property type="protein sequence ID" value="ASJ26204.1"/>
    <property type="molecule type" value="Genomic_DNA"/>
</dbReference>
<dbReference type="OrthoDB" id="119238at2"/>
<name>A0A248LP48_9NEIS</name>
<gene>
    <name evidence="2" type="ORF">LHGZ1_3373</name>
</gene>
<dbReference type="Pfam" id="PF18735">
    <property type="entry name" value="HEPN_RiboL-PSP"/>
    <property type="match status" value="1"/>
</dbReference>
<proteinExistence type="predicted"/>
<feature type="domain" description="RiboL-PSP-HEPN" evidence="1">
    <location>
        <begin position="108"/>
        <end position="274"/>
    </location>
</feature>
<dbReference type="AlphaFoldDB" id="A0A248LP48"/>
<protein>
    <recommendedName>
        <fullName evidence="1">RiboL-PSP-HEPN domain-containing protein</fullName>
    </recommendedName>
</protein>
<evidence type="ECO:0000259" key="1">
    <source>
        <dbReference type="Pfam" id="PF18735"/>
    </source>
</evidence>
<sequence>MKYIASIKEQMREWFFDNFEDPAERTPYESREGGYQWVYGGPYDAEEELMQQFGDSIDDSIIKELARELSRECDQWAPKNHDNYGSDNYLDEFYDDLLDEHQNNPAERKLNNHLNELIQLTEVSLADAQGAILRRLLHANIIASLEAYLHEFAVTYIASDPKAFRRLVEEIPEYQNEKITLSELFKTLDSIDKKVKDHLAKMVWHRLDRVAVIFKKALLIDFPENITWLDSAIKARHDIVHRNGFRRDGQLIEIDNQEVIELIESVRSFVAHIEAAYAAQVFKQDSSE</sequence>
<reference evidence="3" key="1">
    <citation type="submission" date="2017-06" db="EMBL/GenBank/DDBJ databases">
        <title>Whole genome sequence of Laribacter hongkongensis LHGZ1.</title>
        <authorList>
            <person name="Chen D."/>
            <person name="Wu H."/>
            <person name="Chen J."/>
        </authorList>
    </citation>
    <scope>NUCLEOTIDE SEQUENCE [LARGE SCALE GENOMIC DNA]</scope>
    <source>
        <strain evidence="3">LHGZ1</strain>
    </source>
</reference>
<accession>A0A248LP48</accession>